<feature type="signal peptide" evidence="1">
    <location>
        <begin position="1"/>
        <end position="28"/>
    </location>
</feature>
<evidence type="ECO:0000256" key="1">
    <source>
        <dbReference type="SAM" id="SignalP"/>
    </source>
</evidence>
<name>A0A2S5CWN1_LYSSH</name>
<proteinExistence type="predicted"/>
<dbReference type="RefSeq" id="WP_258041149.1">
    <property type="nucleotide sequence ID" value="NZ_PGLV01000002.1"/>
</dbReference>
<sequence>MRKISKMVVCVLLISALSFLKLNDSAKAATSFKGSTPLVDSYISVSNIVKDYSDGTVRVYYHVKIRNAGNTGVCIGYEWPSQYRLSDSTCVTVANTVGFHTLTIPRPRINIIGTQYVVAKFNKRYSESKSLGTFYNYPSGQVVTEYYTVSRANALAEYFVIGGLGVGVKFLKNNTIGFITKTLYAGFTTYYAFTSIGVVSGFPPKAVGQYYKVETWYSESGLHVKTTIWNNKEAFDRNLTPIYSGTQISKW</sequence>
<gene>
    <name evidence="2" type="ORF">LYSIN_03454</name>
</gene>
<organism evidence="2 3">
    <name type="scientific">Lysinibacillus sphaericus</name>
    <name type="common">Bacillus sphaericus</name>
    <dbReference type="NCBI Taxonomy" id="1421"/>
    <lineage>
        <taxon>Bacteria</taxon>
        <taxon>Bacillati</taxon>
        <taxon>Bacillota</taxon>
        <taxon>Bacilli</taxon>
        <taxon>Bacillales</taxon>
        <taxon>Bacillaceae</taxon>
        <taxon>Lysinibacillus</taxon>
    </lineage>
</organism>
<keyword evidence="3" id="KW-1185">Reference proteome</keyword>
<dbReference type="AlphaFoldDB" id="A0A2S5CWN1"/>
<keyword evidence="1" id="KW-0732">Signal</keyword>
<protein>
    <submittedName>
        <fullName evidence="2">Uncharacterized protein</fullName>
    </submittedName>
</protein>
<dbReference type="Proteomes" id="UP000237319">
    <property type="component" value="Unassembled WGS sequence"/>
</dbReference>
<feature type="chain" id="PRO_5015697382" evidence="1">
    <location>
        <begin position="29"/>
        <end position="251"/>
    </location>
</feature>
<evidence type="ECO:0000313" key="3">
    <source>
        <dbReference type="Proteomes" id="UP000237319"/>
    </source>
</evidence>
<evidence type="ECO:0000313" key="2">
    <source>
        <dbReference type="EMBL" id="POZ55157.1"/>
    </source>
</evidence>
<comment type="caution">
    <text evidence="2">The sequence shown here is derived from an EMBL/GenBank/DDBJ whole genome shotgun (WGS) entry which is preliminary data.</text>
</comment>
<accession>A0A2S5CWN1</accession>
<reference evidence="2 3" key="1">
    <citation type="submission" date="2017-11" db="EMBL/GenBank/DDBJ databases">
        <title>Genome sequence of Lysinibacillus sphaericus, a lignin-degrading bacteria isolated from municipal solid waste soil.</title>
        <authorList>
            <person name="Persinoti G.F."/>
            <person name="Paixao D.A."/>
            <person name="Bugg T.D."/>
            <person name="Squina F.M."/>
        </authorList>
    </citation>
    <scope>NUCLEOTIDE SEQUENCE [LARGE SCALE GENOMIC DNA]</scope>
    <source>
        <strain evidence="2 3">A1</strain>
    </source>
</reference>
<dbReference type="EMBL" id="PGLV01000002">
    <property type="protein sequence ID" value="POZ55157.1"/>
    <property type="molecule type" value="Genomic_DNA"/>
</dbReference>